<evidence type="ECO:0000256" key="4">
    <source>
        <dbReference type="SAM" id="Phobius"/>
    </source>
</evidence>
<protein>
    <submittedName>
        <fullName evidence="6">Very-long-chain enoyl-CoA reductase</fullName>
    </submittedName>
</protein>
<keyword evidence="7" id="KW-1185">Reference proteome</keyword>
<keyword evidence="1" id="KW-0444">Lipid biosynthesis</keyword>
<dbReference type="PANTHER" id="PTHR10556">
    <property type="entry name" value="3-OXO-5-ALPHA-STEROID 4-DEHYDROGENASE"/>
    <property type="match status" value="1"/>
</dbReference>
<evidence type="ECO:0000313" key="6">
    <source>
        <dbReference type="EMBL" id="KAK7253716.1"/>
    </source>
</evidence>
<evidence type="ECO:0000256" key="3">
    <source>
        <dbReference type="ARBA" id="ARBA00023098"/>
    </source>
</evidence>
<sequence length="176" mass="19492">MVRSTILTALLACNAHAFVAPRRASTQLNAHAFVAPRRASTQLAPSRRADRRAPTMAARVPWRTVFLAEYGGPIAIFPAVAAAASPAPSRALDLATGLWADSTSRRFLETLFVHSFSKSTMPLSNLFKNCGYYYSAAALVAWDMAVWSRGKLKRYRRKFYQEDAFTATKALIPFVF</sequence>
<dbReference type="EMBL" id="JBBJCI010000034">
    <property type="protein sequence ID" value="KAK7253716.1"/>
    <property type="molecule type" value="Genomic_DNA"/>
</dbReference>
<name>A0ABR1GCB3_AURAN</name>
<evidence type="ECO:0000313" key="7">
    <source>
        <dbReference type="Proteomes" id="UP001363151"/>
    </source>
</evidence>
<gene>
    <name evidence="6" type="primary">TSC13</name>
    <name evidence="6" type="ORF">SO694_00002357</name>
</gene>
<keyword evidence="4" id="KW-0472">Membrane</keyword>
<evidence type="ECO:0000256" key="2">
    <source>
        <dbReference type="ARBA" id="ARBA00023002"/>
    </source>
</evidence>
<feature type="chain" id="PRO_5045915391" evidence="5">
    <location>
        <begin position="18"/>
        <end position="176"/>
    </location>
</feature>
<organism evidence="6 7">
    <name type="scientific">Aureococcus anophagefferens</name>
    <name type="common">Harmful bloom alga</name>
    <dbReference type="NCBI Taxonomy" id="44056"/>
    <lineage>
        <taxon>Eukaryota</taxon>
        <taxon>Sar</taxon>
        <taxon>Stramenopiles</taxon>
        <taxon>Ochrophyta</taxon>
        <taxon>Pelagophyceae</taxon>
        <taxon>Pelagomonadales</taxon>
        <taxon>Pelagomonadaceae</taxon>
        <taxon>Aureococcus</taxon>
    </lineage>
</organism>
<dbReference type="Proteomes" id="UP001363151">
    <property type="component" value="Unassembled WGS sequence"/>
</dbReference>
<dbReference type="PANTHER" id="PTHR10556:SF28">
    <property type="entry name" value="VERY-LONG-CHAIN ENOYL-COA REDUCTASE"/>
    <property type="match status" value="1"/>
</dbReference>
<keyword evidence="3" id="KW-0443">Lipid metabolism</keyword>
<proteinExistence type="predicted"/>
<dbReference type="InterPro" id="IPR039357">
    <property type="entry name" value="SRD5A/TECR"/>
</dbReference>
<comment type="caution">
    <text evidence="6">The sequence shown here is derived from an EMBL/GenBank/DDBJ whole genome shotgun (WGS) entry which is preliminary data.</text>
</comment>
<evidence type="ECO:0000256" key="5">
    <source>
        <dbReference type="SAM" id="SignalP"/>
    </source>
</evidence>
<keyword evidence="2" id="KW-0560">Oxidoreductase</keyword>
<feature type="signal peptide" evidence="5">
    <location>
        <begin position="1"/>
        <end position="17"/>
    </location>
</feature>
<keyword evidence="4" id="KW-0812">Transmembrane</keyword>
<accession>A0ABR1GCB3</accession>
<keyword evidence="4" id="KW-1133">Transmembrane helix</keyword>
<evidence type="ECO:0000256" key="1">
    <source>
        <dbReference type="ARBA" id="ARBA00022516"/>
    </source>
</evidence>
<reference evidence="6 7" key="1">
    <citation type="submission" date="2024-03" db="EMBL/GenBank/DDBJ databases">
        <title>Aureococcus anophagefferens CCMP1851 and Kratosvirus quantuckense: Draft genome of a second virus-susceptible host strain in the model system.</title>
        <authorList>
            <person name="Chase E."/>
            <person name="Truchon A.R."/>
            <person name="Schepens W."/>
            <person name="Wilhelm S.W."/>
        </authorList>
    </citation>
    <scope>NUCLEOTIDE SEQUENCE [LARGE SCALE GENOMIC DNA]</scope>
    <source>
        <strain evidence="6 7">CCMP1851</strain>
    </source>
</reference>
<feature type="transmembrane region" description="Helical" evidence="4">
    <location>
        <begin position="131"/>
        <end position="148"/>
    </location>
</feature>
<keyword evidence="5" id="KW-0732">Signal</keyword>